<evidence type="ECO:0000313" key="1">
    <source>
        <dbReference type="EMBL" id="KKL16037.1"/>
    </source>
</evidence>
<gene>
    <name evidence="1" type="ORF">LCGC14_2499630</name>
</gene>
<sequence>MRQAELWRRAAGVAAYVGNGAPGRHFGRWLCLDCPRDHHEPPFLPFRLPIHIREHRQRFRRHAIAWWCWDHLAVEEIHRAGWRWVHDPVMSRLSRDQE</sequence>
<comment type="caution">
    <text evidence="1">The sequence shown here is derived from an EMBL/GenBank/DDBJ whole genome shotgun (WGS) entry which is preliminary data.</text>
</comment>
<name>A0A0F9BQB4_9ZZZZ</name>
<reference evidence="1" key="1">
    <citation type="journal article" date="2015" name="Nature">
        <title>Complex archaea that bridge the gap between prokaryotes and eukaryotes.</title>
        <authorList>
            <person name="Spang A."/>
            <person name="Saw J.H."/>
            <person name="Jorgensen S.L."/>
            <person name="Zaremba-Niedzwiedzka K."/>
            <person name="Martijn J."/>
            <person name="Lind A.E."/>
            <person name="van Eijk R."/>
            <person name="Schleper C."/>
            <person name="Guy L."/>
            <person name="Ettema T.J."/>
        </authorList>
    </citation>
    <scope>NUCLEOTIDE SEQUENCE</scope>
</reference>
<dbReference type="AlphaFoldDB" id="A0A0F9BQB4"/>
<organism evidence="1">
    <name type="scientific">marine sediment metagenome</name>
    <dbReference type="NCBI Taxonomy" id="412755"/>
    <lineage>
        <taxon>unclassified sequences</taxon>
        <taxon>metagenomes</taxon>
        <taxon>ecological metagenomes</taxon>
    </lineage>
</organism>
<accession>A0A0F9BQB4</accession>
<dbReference type="EMBL" id="LAZR01039823">
    <property type="protein sequence ID" value="KKL16037.1"/>
    <property type="molecule type" value="Genomic_DNA"/>
</dbReference>
<protein>
    <submittedName>
        <fullName evidence="1">Uncharacterized protein</fullName>
    </submittedName>
</protein>
<proteinExistence type="predicted"/>